<dbReference type="Proteomes" id="UP000254437">
    <property type="component" value="Unassembled WGS sequence"/>
</dbReference>
<sequence>MKHQKPSIILHIILMVFYAIFWYVIFLIGSLHINIVIFDDEYRNKLNWENANIAQTTNLTLYTHKSNGKKCHISLYEVNENGIIDFKSTPVIPIYQNFDIENSNIPCGGFDNAISLKLDNLVILKSKKSTNREPIYIFNNKYKDEQFDFGHHYHFISGRVMDKKSPLYLQTITNNTKPDDDKLYYKIKRYTEIAILCSLILFSFYKYLSFIRRKLWIKSGYYFITTISLSFLLAYFFIEFL</sequence>
<keyword evidence="1" id="KW-0812">Transmembrane</keyword>
<accession>A0A378T3T3</accession>
<evidence type="ECO:0000313" key="3">
    <source>
        <dbReference type="Proteomes" id="UP000254437"/>
    </source>
</evidence>
<feature type="transmembrane region" description="Helical" evidence="1">
    <location>
        <begin position="12"/>
        <end position="38"/>
    </location>
</feature>
<dbReference type="EMBL" id="UGQU01000001">
    <property type="protein sequence ID" value="STZ55471.1"/>
    <property type="molecule type" value="Genomic_DNA"/>
</dbReference>
<evidence type="ECO:0000256" key="1">
    <source>
        <dbReference type="SAM" id="Phobius"/>
    </source>
</evidence>
<name>A0A378T3T3_MORLA</name>
<organism evidence="2 3">
    <name type="scientific">Moraxella lacunata</name>
    <dbReference type="NCBI Taxonomy" id="477"/>
    <lineage>
        <taxon>Bacteria</taxon>
        <taxon>Pseudomonadati</taxon>
        <taxon>Pseudomonadota</taxon>
        <taxon>Gammaproteobacteria</taxon>
        <taxon>Moraxellales</taxon>
        <taxon>Moraxellaceae</taxon>
        <taxon>Moraxella</taxon>
    </lineage>
</organism>
<protein>
    <submittedName>
        <fullName evidence="2">Uncharacterized protein</fullName>
    </submittedName>
</protein>
<evidence type="ECO:0000313" key="2">
    <source>
        <dbReference type="EMBL" id="STZ55471.1"/>
    </source>
</evidence>
<dbReference type="AlphaFoldDB" id="A0A378T3T3"/>
<keyword evidence="1" id="KW-0472">Membrane</keyword>
<keyword evidence="1" id="KW-1133">Transmembrane helix</keyword>
<feature type="transmembrane region" description="Helical" evidence="1">
    <location>
        <begin position="190"/>
        <end position="208"/>
    </location>
</feature>
<dbReference type="RefSeq" id="WP_115004486.1">
    <property type="nucleotide sequence ID" value="NZ_UGQU01000001.1"/>
</dbReference>
<reference evidence="2 3" key="1">
    <citation type="submission" date="2018-06" db="EMBL/GenBank/DDBJ databases">
        <authorList>
            <consortium name="Pathogen Informatics"/>
            <person name="Doyle S."/>
        </authorList>
    </citation>
    <scope>NUCLEOTIDE SEQUENCE [LARGE SCALE GENOMIC DNA]</scope>
    <source>
        <strain evidence="2 3">NCTC10359</strain>
    </source>
</reference>
<gene>
    <name evidence="2" type="ORF">NCTC10359_00063</name>
</gene>
<feature type="transmembrane region" description="Helical" evidence="1">
    <location>
        <begin position="220"/>
        <end position="238"/>
    </location>
</feature>
<proteinExistence type="predicted"/>